<dbReference type="eggNOG" id="COG0655">
    <property type="taxonomic scope" value="Bacteria"/>
</dbReference>
<dbReference type="EMBL" id="CP003261">
    <property type="protein sequence ID" value="AGK99142.1"/>
    <property type="molecule type" value="Genomic_DNA"/>
</dbReference>
<dbReference type="InterPro" id="IPR005025">
    <property type="entry name" value="FMN_Rdtase-like_dom"/>
</dbReference>
<sequence>MKVIAINGSARKDGNTAIIIEKIFNELKKENIETELIQLSGNNIQGCIGCGGCFKNKDKKCVLKNDIVNKCIEKMVEADGIILGSPVYFADVTANMKALLERIGMVSIANENLFKHKVGSAVVAVRRGGDMHAFDTMNYFLHCTQMYSVGGTYWNMVRGKEIGEVLNDEEGMENMKSIGENMAWILNKISK</sequence>
<dbReference type="Proteomes" id="UP000013523">
    <property type="component" value="Chromosome"/>
</dbReference>
<protein>
    <submittedName>
        <fullName evidence="4">Multimeric flavodoxin WrbA</fullName>
    </submittedName>
</protein>
<dbReference type="AlphaFoldDB" id="R4K7I2"/>
<dbReference type="InterPro" id="IPR029039">
    <property type="entry name" value="Flavoprotein-like_sf"/>
</dbReference>
<evidence type="ECO:0000313" key="5">
    <source>
        <dbReference type="Proteomes" id="UP000013523"/>
    </source>
</evidence>
<gene>
    <name evidence="4" type="ORF">Clopa_4430</name>
</gene>
<dbReference type="Pfam" id="PF03358">
    <property type="entry name" value="FMN_red"/>
    <property type="match status" value="1"/>
</dbReference>
<keyword evidence="2" id="KW-0288">FMN</keyword>
<dbReference type="PANTHER" id="PTHR43278:SF4">
    <property type="entry name" value="NAD(P)H-DEPENDENT FMN-CONTAINING OXIDOREDUCTASE YWQN-RELATED"/>
    <property type="match status" value="1"/>
</dbReference>
<organism evidence="4 5">
    <name type="scientific">Clostridium pasteurianum BC1</name>
    <dbReference type="NCBI Taxonomy" id="86416"/>
    <lineage>
        <taxon>Bacteria</taxon>
        <taxon>Bacillati</taxon>
        <taxon>Bacillota</taxon>
        <taxon>Clostridia</taxon>
        <taxon>Eubacteriales</taxon>
        <taxon>Clostridiaceae</taxon>
        <taxon>Clostridium</taxon>
    </lineage>
</organism>
<dbReference type="PATRIC" id="fig|86416.3.peg.4436"/>
<name>R4K7I2_CLOPA</name>
<proteinExistence type="predicted"/>
<evidence type="ECO:0000313" key="4">
    <source>
        <dbReference type="EMBL" id="AGK99142.1"/>
    </source>
</evidence>
<evidence type="ECO:0000259" key="3">
    <source>
        <dbReference type="Pfam" id="PF03358"/>
    </source>
</evidence>
<dbReference type="KEGG" id="cpas:Clopa_4430"/>
<accession>R4K7I2</accession>
<keyword evidence="5" id="KW-1185">Reference proteome</keyword>
<dbReference type="OrthoDB" id="9790975at2"/>
<dbReference type="PANTHER" id="PTHR43278">
    <property type="entry name" value="NAD(P)H-DEPENDENT FMN-CONTAINING OXIDOREDUCTASE YWQN-RELATED"/>
    <property type="match status" value="1"/>
</dbReference>
<dbReference type="InterPro" id="IPR051796">
    <property type="entry name" value="ISF_SsuE-like"/>
</dbReference>
<dbReference type="Gene3D" id="3.40.50.360">
    <property type="match status" value="1"/>
</dbReference>
<evidence type="ECO:0000256" key="1">
    <source>
        <dbReference type="ARBA" id="ARBA00022630"/>
    </source>
</evidence>
<evidence type="ECO:0000256" key="2">
    <source>
        <dbReference type="ARBA" id="ARBA00022643"/>
    </source>
</evidence>
<feature type="domain" description="NADPH-dependent FMN reductase-like" evidence="3">
    <location>
        <begin position="1"/>
        <end position="157"/>
    </location>
</feature>
<keyword evidence="1" id="KW-0285">Flavoprotein</keyword>
<dbReference type="RefSeq" id="WP_015617413.1">
    <property type="nucleotide sequence ID" value="NC_021182.1"/>
</dbReference>
<dbReference type="HOGENOM" id="CLU_050993_3_3_9"/>
<dbReference type="SUPFAM" id="SSF52218">
    <property type="entry name" value="Flavoproteins"/>
    <property type="match status" value="1"/>
</dbReference>
<dbReference type="STRING" id="86416.Clopa_4430"/>
<reference evidence="4 5" key="1">
    <citation type="submission" date="2012-01" db="EMBL/GenBank/DDBJ databases">
        <title>Complete sequence of chromosome of Clostridium pasteurianum BC1.</title>
        <authorList>
            <consortium name="US DOE Joint Genome Institute"/>
            <person name="Lucas S."/>
            <person name="Han J."/>
            <person name="Lapidus A."/>
            <person name="Cheng J.-F."/>
            <person name="Goodwin L."/>
            <person name="Pitluck S."/>
            <person name="Peters L."/>
            <person name="Mikhailova N."/>
            <person name="Teshima H."/>
            <person name="Detter J.C."/>
            <person name="Han C."/>
            <person name="Tapia R."/>
            <person name="Land M."/>
            <person name="Hauser L."/>
            <person name="Kyrpides N."/>
            <person name="Ivanova N."/>
            <person name="Pagani I."/>
            <person name="Dunn J."/>
            <person name="Taghavi S."/>
            <person name="Francis A."/>
            <person name="van der Lelie D."/>
            <person name="Woyke T."/>
        </authorList>
    </citation>
    <scope>NUCLEOTIDE SEQUENCE [LARGE SCALE GENOMIC DNA]</scope>
    <source>
        <strain evidence="4 5">BC1</strain>
    </source>
</reference>
<dbReference type="GO" id="GO:0016491">
    <property type="term" value="F:oxidoreductase activity"/>
    <property type="evidence" value="ECO:0007669"/>
    <property type="project" value="InterPro"/>
</dbReference>